<comment type="similarity">
    <text evidence="2 6">Belongs to the 4-toluene sulfonate uptake permease (TSUP) (TC 2.A.102) family.</text>
</comment>
<gene>
    <name evidence="7" type="ORF">CPRO_02070</name>
    <name evidence="8" type="ORF">SAMN02745151_00146</name>
</gene>
<keyword evidence="6" id="KW-1003">Cell membrane</keyword>
<dbReference type="InterPro" id="IPR002781">
    <property type="entry name" value="TM_pro_TauE-like"/>
</dbReference>
<sequence>MIWVVVIGFVSGIISGMGIGGGTILIPALIFLLQLNQHQAQGVNLIYFIPTAVVALITHTKNKNVLWKTTKSLAVLGLAGAAAGSLLAVSMDADLLRKIFGGFLFFMGLSEVFKKKTKKEGYVSMNKDEFSKLKLKFIQADLNEKIAIYTQTPGLTTPQYKELLHHYPYDQISKLEAALQ</sequence>
<proteinExistence type="inferred from homology"/>
<protein>
    <recommendedName>
        <fullName evidence="6">Probable membrane transporter protein</fullName>
    </recommendedName>
</protein>
<evidence type="ECO:0000313" key="7">
    <source>
        <dbReference type="EMBL" id="AMJ39830.1"/>
    </source>
</evidence>
<keyword evidence="3 6" id="KW-0812">Transmembrane</keyword>
<evidence type="ECO:0000256" key="4">
    <source>
        <dbReference type="ARBA" id="ARBA00022989"/>
    </source>
</evidence>
<dbReference type="EMBL" id="FQUA01000001">
    <property type="protein sequence ID" value="SHE28018.1"/>
    <property type="molecule type" value="Genomic_DNA"/>
</dbReference>
<dbReference type="PANTHER" id="PTHR43701:SF2">
    <property type="entry name" value="MEMBRANE TRANSPORTER PROTEIN YJNA-RELATED"/>
    <property type="match status" value="1"/>
</dbReference>
<evidence type="ECO:0000256" key="1">
    <source>
        <dbReference type="ARBA" id="ARBA00004141"/>
    </source>
</evidence>
<comment type="subcellular location">
    <subcellularLocation>
        <location evidence="6">Cell membrane</location>
        <topology evidence="6">Multi-pass membrane protein</topology>
    </subcellularLocation>
    <subcellularLocation>
        <location evidence="1">Membrane</location>
        <topology evidence="1">Multi-pass membrane protein</topology>
    </subcellularLocation>
</comment>
<reference evidence="10" key="3">
    <citation type="submission" date="2016-11" db="EMBL/GenBank/DDBJ databases">
        <authorList>
            <person name="Jaros S."/>
            <person name="Januszkiewicz K."/>
            <person name="Wedrychowicz H."/>
        </authorList>
    </citation>
    <scope>NUCLEOTIDE SEQUENCE [LARGE SCALE GENOMIC DNA]</scope>
    <source>
        <strain evidence="10">DSM 1682</strain>
    </source>
</reference>
<dbReference type="Proteomes" id="UP000184204">
    <property type="component" value="Unassembled WGS sequence"/>
</dbReference>
<feature type="transmembrane region" description="Helical" evidence="6">
    <location>
        <begin position="7"/>
        <end position="30"/>
    </location>
</feature>
<name>A0A0X8V9E1_ANAPI</name>
<evidence type="ECO:0000313" key="9">
    <source>
        <dbReference type="Proteomes" id="UP000068026"/>
    </source>
</evidence>
<evidence type="ECO:0000256" key="2">
    <source>
        <dbReference type="ARBA" id="ARBA00009142"/>
    </source>
</evidence>
<organism evidence="8 10">
    <name type="scientific">Anaerotignum propionicum DSM 1682</name>
    <dbReference type="NCBI Taxonomy" id="991789"/>
    <lineage>
        <taxon>Bacteria</taxon>
        <taxon>Bacillati</taxon>
        <taxon>Bacillota</taxon>
        <taxon>Clostridia</taxon>
        <taxon>Lachnospirales</taxon>
        <taxon>Anaerotignaceae</taxon>
        <taxon>Anaerotignum</taxon>
    </lineage>
</organism>
<dbReference type="Pfam" id="PF01925">
    <property type="entry name" value="TauE"/>
    <property type="match status" value="1"/>
</dbReference>
<reference evidence="7 9" key="1">
    <citation type="journal article" date="2016" name="Genome Announc.">
        <title>Complete Genome Sequence of the Amino Acid-Fermenting Clostridium propionicum X2 (DSM 1682).</title>
        <authorList>
            <person name="Poehlein A."/>
            <person name="Schlien K."/>
            <person name="Chowdhury N.P."/>
            <person name="Gottschalk G."/>
            <person name="Buckel W."/>
            <person name="Daniel R."/>
        </authorList>
    </citation>
    <scope>NUCLEOTIDE SEQUENCE [LARGE SCALE GENOMIC DNA]</scope>
    <source>
        <strain evidence="7 9">X2</strain>
    </source>
</reference>
<feature type="transmembrane region" description="Helical" evidence="6">
    <location>
        <begin position="72"/>
        <end position="89"/>
    </location>
</feature>
<dbReference type="EMBL" id="CP014223">
    <property type="protein sequence ID" value="AMJ39830.1"/>
    <property type="molecule type" value="Genomic_DNA"/>
</dbReference>
<dbReference type="RefSeq" id="WP_066046845.1">
    <property type="nucleotide sequence ID" value="NZ_CP014223.1"/>
</dbReference>
<dbReference type="PANTHER" id="PTHR43701">
    <property type="entry name" value="MEMBRANE TRANSPORTER PROTEIN MJ0441-RELATED"/>
    <property type="match status" value="1"/>
</dbReference>
<evidence type="ECO:0000256" key="6">
    <source>
        <dbReference type="RuleBase" id="RU363041"/>
    </source>
</evidence>
<dbReference type="KEGG" id="cpro:CPRO_02070"/>
<evidence type="ECO:0000313" key="10">
    <source>
        <dbReference type="Proteomes" id="UP000184204"/>
    </source>
</evidence>
<feature type="transmembrane region" description="Helical" evidence="6">
    <location>
        <begin position="42"/>
        <end position="60"/>
    </location>
</feature>
<evidence type="ECO:0000313" key="8">
    <source>
        <dbReference type="EMBL" id="SHE28018.1"/>
    </source>
</evidence>
<reference evidence="8" key="4">
    <citation type="submission" date="2016-11" db="EMBL/GenBank/DDBJ databases">
        <authorList>
            <person name="Varghese N."/>
            <person name="Submissions S."/>
        </authorList>
    </citation>
    <scope>NUCLEOTIDE SEQUENCE</scope>
    <source>
        <strain evidence="8">DSM 1682</strain>
    </source>
</reference>
<keyword evidence="5 6" id="KW-0472">Membrane</keyword>
<reference evidence="9" key="2">
    <citation type="submission" date="2016-01" db="EMBL/GenBank/DDBJ databases">
        <authorList>
            <person name="Poehlein A."/>
            <person name="Schlien K."/>
            <person name="Gottschalk G."/>
            <person name="Buckel W."/>
            <person name="Daniel R."/>
        </authorList>
    </citation>
    <scope>NUCLEOTIDE SEQUENCE [LARGE SCALE GENOMIC DNA]</scope>
    <source>
        <strain evidence="9">X2</strain>
    </source>
</reference>
<keyword evidence="4 6" id="KW-1133">Transmembrane helix</keyword>
<dbReference type="AlphaFoldDB" id="A0A0X8V9E1"/>
<evidence type="ECO:0000256" key="5">
    <source>
        <dbReference type="ARBA" id="ARBA00023136"/>
    </source>
</evidence>
<dbReference type="Proteomes" id="UP000068026">
    <property type="component" value="Chromosome"/>
</dbReference>
<dbReference type="InterPro" id="IPR051598">
    <property type="entry name" value="TSUP/Inactive_protease-like"/>
</dbReference>
<dbReference type="GO" id="GO:0005886">
    <property type="term" value="C:plasma membrane"/>
    <property type="evidence" value="ECO:0007669"/>
    <property type="project" value="UniProtKB-SubCell"/>
</dbReference>
<accession>A0A0X8V9E1</accession>
<evidence type="ECO:0000256" key="3">
    <source>
        <dbReference type="ARBA" id="ARBA00022692"/>
    </source>
</evidence>
<keyword evidence="9" id="KW-1185">Reference proteome</keyword>